<reference evidence="1 2" key="1">
    <citation type="journal article" date="2011" name="Stand. Genomic Sci.">
        <title>Complete genome sequence of Marivirga tractuosa type strain (H-43).</title>
        <authorList>
            <person name="Pagani I."/>
            <person name="Chertkov O."/>
            <person name="Lapidus A."/>
            <person name="Lucas S."/>
            <person name="Del Rio T.G."/>
            <person name="Tice H."/>
            <person name="Copeland A."/>
            <person name="Cheng J.F."/>
            <person name="Nolan M."/>
            <person name="Saunders E."/>
            <person name="Pitluck S."/>
            <person name="Held B."/>
            <person name="Goodwin L."/>
            <person name="Liolios K."/>
            <person name="Ovchinikova G."/>
            <person name="Ivanova N."/>
            <person name="Mavromatis K."/>
            <person name="Pati A."/>
            <person name="Chen A."/>
            <person name="Palaniappan K."/>
            <person name="Land M."/>
            <person name="Hauser L."/>
            <person name="Jeffries C.D."/>
            <person name="Detter J.C."/>
            <person name="Han C."/>
            <person name="Tapia R."/>
            <person name="Ngatchou-Djao O.D."/>
            <person name="Rohde M."/>
            <person name="Goker M."/>
            <person name="Spring S."/>
            <person name="Sikorski J."/>
            <person name="Woyke T."/>
            <person name="Bristow J."/>
            <person name="Eisen J.A."/>
            <person name="Markowitz V."/>
            <person name="Hugenholtz P."/>
            <person name="Klenk H.P."/>
            <person name="Kyrpides N.C."/>
        </authorList>
    </citation>
    <scope>NUCLEOTIDE SEQUENCE [LARGE SCALE GENOMIC DNA]</scope>
    <source>
        <strain evidence="2">ATCC 23168 / DSM 4126 / NBRC 15989 / NCIMB 1408 / VKM B-1430 / H-43</strain>
    </source>
</reference>
<organism evidence="1 2">
    <name type="scientific">Marivirga tractuosa (strain ATCC 23168 / DSM 4126 / NBRC 15989 / NCIMB 1408 / VKM B-1430 / H-43)</name>
    <name type="common">Microscilla tractuosa</name>
    <name type="synonym">Flexibacter tractuosus</name>
    <dbReference type="NCBI Taxonomy" id="643867"/>
    <lineage>
        <taxon>Bacteria</taxon>
        <taxon>Pseudomonadati</taxon>
        <taxon>Bacteroidota</taxon>
        <taxon>Cytophagia</taxon>
        <taxon>Cytophagales</taxon>
        <taxon>Marivirgaceae</taxon>
        <taxon>Marivirga</taxon>
    </lineage>
</organism>
<proteinExistence type="predicted"/>
<evidence type="ECO:0000313" key="1">
    <source>
        <dbReference type="EMBL" id="ADR20213.1"/>
    </source>
</evidence>
<protein>
    <recommendedName>
        <fullName evidence="3">Lipoprotein</fullName>
    </recommendedName>
</protein>
<evidence type="ECO:0008006" key="3">
    <source>
        <dbReference type="Google" id="ProtNLM"/>
    </source>
</evidence>
<dbReference type="OrthoDB" id="9840672at2"/>
<keyword evidence="2" id="KW-1185">Reference proteome</keyword>
<gene>
    <name evidence="1" type="ordered locus">Ftrac_0202</name>
</gene>
<dbReference type="RefSeq" id="WP_013452364.1">
    <property type="nucleotide sequence ID" value="NC_014759.1"/>
</dbReference>
<sequence>MKNITFALLLSLLLSACLPDEPTFEDFRRAEVQRLLSNQEVKRWRLEDRLLFNEEVVFDSCEVSRQIIFNFTSAGNDKDSLFYINPADTCGNSTDTLKGFWYVPKTIKAEIPIDTVVFVWKGTDTAFFQLRDLNPKDFSISTYFKQDSLSESFTHFPLPPVEEEEEEENDDQ</sequence>
<dbReference type="Proteomes" id="UP000008720">
    <property type="component" value="Chromosome"/>
</dbReference>
<dbReference type="KEGG" id="mtt:Ftrac_0202"/>
<evidence type="ECO:0000313" key="2">
    <source>
        <dbReference type="Proteomes" id="UP000008720"/>
    </source>
</evidence>
<dbReference type="PROSITE" id="PS51257">
    <property type="entry name" value="PROKAR_LIPOPROTEIN"/>
    <property type="match status" value="1"/>
</dbReference>
<name>E4TL75_MARTH</name>
<dbReference type="HOGENOM" id="CLU_1553442_0_0_10"/>
<dbReference type="AlphaFoldDB" id="E4TL75"/>
<accession>E4TL75</accession>
<dbReference type="EMBL" id="CP002349">
    <property type="protein sequence ID" value="ADR20213.1"/>
    <property type="molecule type" value="Genomic_DNA"/>
</dbReference>